<evidence type="ECO:0000313" key="1">
    <source>
        <dbReference type="EMBL" id="QYZ69883.1"/>
    </source>
</evidence>
<gene>
    <name evidence="1" type="ORF">JO391_19700</name>
</gene>
<dbReference type="AlphaFoldDB" id="A0A8G1ED79"/>
<reference evidence="1" key="1">
    <citation type="submission" date="2021-02" db="EMBL/GenBank/DDBJ databases">
        <title>Rhodobacter shimadae sp. nov., an aerobic anoxygenic phototrophic bacterium isolated from a hot spring.</title>
        <authorList>
            <person name="Muramatsu S."/>
            <person name="Haruta S."/>
            <person name="Hirose S."/>
            <person name="Hanada S."/>
        </authorList>
    </citation>
    <scope>NUCLEOTIDE SEQUENCE</scope>
    <source>
        <strain evidence="1">N10</strain>
    </source>
</reference>
<organism evidence="1 2">
    <name type="scientific">Neotabrizicola shimadae</name>
    <dbReference type="NCBI Taxonomy" id="2807096"/>
    <lineage>
        <taxon>Bacteria</taxon>
        <taxon>Pseudomonadati</taxon>
        <taxon>Pseudomonadota</taxon>
        <taxon>Alphaproteobacteria</taxon>
        <taxon>Rhodobacterales</taxon>
        <taxon>Paracoccaceae</taxon>
        <taxon>Neotabrizicola</taxon>
    </lineage>
</organism>
<evidence type="ECO:0000313" key="2">
    <source>
        <dbReference type="Proteomes" id="UP000826300"/>
    </source>
</evidence>
<dbReference type="EMBL" id="CP069370">
    <property type="protein sequence ID" value="QYZ69883.1"/>
    <property type="molecule type" value="Genomic_DNA"/>
</dbReference>
<protein>
    <recommendedName>
        <fullName evidence="3">Capsule polysaccharide biosynthesis protein</fullName>
    </recommendedName>
</protein>
<keyword evidence="2" id="KW-1185">Reference proteome</keyword>
<name>A0A8G1ED79_9RHOB</name>
<dbReference type="Proteomes" id="UP000826300">
    <property type="component" value="Chromosome"/>
</dbReference>
<dbReference type="RefSeq" id="WP_220662099.1">
    <property type="nucleotide sequence ID" value="NZ_CP069370.1"/>
</dbReference>
<dbReference type="KEGG" id="nsm:JO391_19700"/>
<evidence type="ECO:0008006" key="3">
    <source>
        <dbReference type="Google" id="ProtNLM"/>
    </source>
</evidence>
<proteinExistence type="predicted"/>
<accession>A0A8G1ED79</accession>
<sequence>MRREASLHVTEDMRAGIVSGRVRSFARLVQALEDAGWRIDWRAPDAPALPYHITDTAPPIGPKGLVLRRAYAEPFFRLERSVHRWDWEVASLPFPQRGHGPHLGEGLAASLRRKLLGPGPVSREGFLFVALQGRLSEARSFQSMSPLDMIETLLDRDPRPLRATLHPRESYSAQDLEALDAICHRFPRLTLGGASPDMVLACEAVVTQNSALAFAGYTAGKPALLFARCDFHHIAASVPRDGVDVALHQFGQSEPPPFNAYLHWFLRRHAIDASAEDAVDRFAARLSSHGWPMEK</sequence>